<dbReference type="GO" id="GO:0006310">
    <property type="term" value="P:DNA recombination"/>
    <property type="evidence" value="ECO:0007669"/>
    <property type="project" value="InterPro"/>
</dbReference>
<dbReference type="PANTHER" id="PTHR13710:SF105">
    <property type="entry name" value="ATP-DEPENDENT DNA HELICASE Q1"/>
    <property type="match status" value="1"/>
</dbReference>
<evidence type="ECO:0000259" key="13">
    <source>
        <dbReference type="PROSITE" id="PS51192"/>
    </source>
</evidence>
<evidence type="ECO:0000259" key="14">
    <source>
        <dbReference type="PROSITE" id="PS51194"/>
    </source>
</evidence>
<comment type="similarity">
    <text evidence="1">Belongs to the helicase family. RecQ subfamily.</text>
</comment>
<dbReference type="Pfam" id="PF16124">
    <property type="entry name" value="RecQ_Zn_bind"/>
    <property type="match status" value="1"/>
</dbReference>
<keyword evidence="5 15" id="KW-0347">Helicase</keyword>
<evidence type="ECO:0000256" key="11">
    <source>
        <dbReference type="ARBA" id="ARBA00044535"/>
    </source>
</evidence>
<dbReference type="GO" id="GO:0016787">
    <property type="term" value="F:hydrolase activity"/>
    <property type="evidence" value="ECO:0007669"/>
    <property type="project" value="UniProtKB-KW"/>
</dbReference>
<dbReference type="AlphaFoldDB" id="A0A7K1GEU8"/>
<dbReference type="Gene3D" id="1.10.10.10">
    <property type="entry name" value="Winged helix-like DNA-binding domain superfamily/Winged helix DNA-binding domain"/>
    <property type="match status" value="1"/>
</dbReference>
<dbReference type="GO" id="GO:0046872">
    <property type="term" value="F:metal ion binding"/>
    <property type="evidence" value="ECO:0007669"/>
    <property type="project" value="UniProtKB-KW"/>
</dbReference>
<dbReference type="CDD" id="cd17920">
    <property type="entry name" value="DEXHc_RecQ"/>
    <property type="match status" value="1"/>
</dbReference>
<dbReference type="EMBL" id="WJYA01000006">
    <property type="protein sequence ID" value="MTE27565.1"/>
    <property type="molecule type" value="Genomic_DNA"/>
</dbReference>
<dbReference type="NCBIfam" id="TIGR00614">
    <property type="entry name" value="recQ_fam"/>
    <property type="match status" value="1"/>
</dbReference>
<dbReference type="InterPro" id="IPR004589">
    <property type="entry name" value="DNA_helicase_ATP-dep_RecQ"/>
</dbReference>
<evidence type="ECO:0000256" key="8">
    <source>
        <dbReference type="ARBA" id="ARBA00023235"/>
    </source>
</evidence>
<dbReference type="Pfam" id="PF00271">
    <property type="entry name" value="Helicase_C"/>
    <property type="match status" value="1"/>
</dbReference>
<dbReference type="RefSeq" id="WP_155089581.1">
    <property type="nucleotide sequence ID" value="NZ_WJYA01000006.1"/>
</dbReference>
<dbReference type="Proteomes" id="UP000447545">
    <property type="component" value="Unassembled WGS sequence"/>
</dbReference>
<comment type="catalytic activity">
    <reaction evidence="9">
        <text>Couples ATP hydrolysis with the unwinding of duplex DNA by translocating in the 3'-5' direction.</text>
        <dbReference type="EC" id="5.6.2.4"/>
    </reaction>
</comment>
<dbReference type="GO" id="GO:0043138">
    <property type="term" value="F:3'-5' DNA helicase activity"/>
    <property type="evidence" value="ECO:0007669"/>
    <property type="project" value="UniProtKB-EC"/>
</dbReference>
<dbReference type="InterPro" id="IPR001650">
    <property type="entry name" value="Helicase_C-like"/>
</dbReference>
<dbReference type="SUPFAM" id="SSF52540">
    <property type="entry name" value="P-loop containing nucleoside triphosphate hydrolases"/>
    <property type="match status" value="1"/>
</dbReference>
<keyword evidence="2" id="KW-0479">Metal-binding</keyword>
<dbReference type="Pfam" id="PF00270">
    <property type="entry name" value="DEAD"/>
    <property type="match status" value="1"/>
</dbReference>
<evidence type="ECO:0000256" key="3">
    <source>
        <dbReference type="ARBA" id="ARBA00022741"/>
    </source>
</evidence>
<dbReference type="EC" id="5.6.2.4" evidence="10"/>
<keyword evidence="6" id="KW-0067">ATP-binding</keyword>
<dbReference type="SMART" id="SM00487">
    <property type="entry name" value="DEXDc"/>
    <property type="match status" value="1"/>
</dbReference>
<protein>
    <recommendedName>
        <fullName evidence="11">ATP-dependent DNA helicase RecQ</fullName>
        <ecNumber evidence="10">5.6.2.4</ecNumber>
    </recommendedName>
    <alternativeName>
        <fullName evidence="12">DNA 3'-5' helicase RecQ</fullName>
    </alternativeName>
</protein>
<organism evidence="15 16">
    <name type="scientific">Winogradskyella ouciana</name>
    <dbReference type="NCBI Taxonomy" id="2608631"/>
    <lineage>
        <taxon>Bacteria</taxon>
        <taxon>Pseudomonadati</taxon>
        <taxon>Bacteroidota</taxon>
        <taxon>Flavobacteriia</taxon>
        <taxon>Flavobacteriales</taxon>
        <taxon>Flavobacteriaceae</taxon>
        <taxon>Winogradskyella</taxon>
    </lineage>
</organism>
<evidence type="ECO:0000256" key="10">
    <source>
        <dbReference type="ARBA" id="ARBA00034808"/>
    </source>
</evidence>
<dbReference type="Gene3D" id="3.40.50.300">
    <property type="entry name" value="P-loop containing nucleotide triphosphate hydrolases"/>
    <property type="match status" value="2"/>
</dbReference>
<evidence type="ECO:0000256" key="12">
    <source>
        <dbReference type="ARBA" id="ARBA00044550"/>
    </source>
</evidence>
<evidence type="ECO:0000256" key="5">
    <source>
        <dbReference type="ARBA" id="ARBA00022806"/>
    </source>
</evidence>
<dbReference type="InterPro" id="IPR032284">
    <property type="entry name" value="RecQ_Zn-bd"/>
</dbReference>
<dbReference type="GO" id="GO:0005524">
    <property type="term" value="F:ATP binding"/>
    <property type="evidence" value="ECO:0007669"/>
    <property type="project" value="UniProtKB-KW"/>
</dbReference>
<accession>A0A7K1GEU8</accession>
<dbReference type="InterPro" id="IPR027417">
    <property type="entry name" value="P-loop_NTPase"/>
</dbReference>
<dbReference type="GO" id="GO:0043590">
    <property type="term" value="C:bacterial nucleoid"/>
    <property type="evidence" value="ECO:0007669"/>
    <property type="project" value="TreeGrafter"/>
</dbReference>
<dbReference type="GO" id="GO:0009378">
    <property type="term" value="F:four-way junction helicase activity"/>
    <property type="evidence" value="ECO:0007669"/>
    <property type="project" value="TreeGrafter"/>
</dbReference>
<dbReference type="GO" id="GO:0005737">
    <property type="term" value="C:cytoplasm"/>
    <property type="evidence" value="ECO:0007669"/>
    <property type="project" value="TreeGrafter"/>
</dbReference>
<evidence type="ECO:0000256" key="2">
    <source>
        <dbReference type="ARBA" id="ARBA00022723"/>
    </source>
</evidence>
<dbReference type="SMART" id="SM00490">
    <property type="entry name" value="HELICc"/>
    <property type="match status" value="1"/>
</dbReference>
<dbReference type="GO" id="GO:0003677">
    <property type="term" value="F:DNA binding"/>
    <property type="evidence" value="ECO:0007669"/>
    <property type="project" value="UniProtKB-KW"/>
</dbReference>
<name>A0A7K1GEU8_9FLAO</name>
<evidence type="ECO:0000256" key="7">
    <source>
        <dbReference type="ARBA" id="ARBA00023125"/>
    </source>
</evidence>
<evidence type="ECO:0000256" key="4">
    <source>
        <dbReference type="ARBA" id="ARBA00022801"/>
    </source>
</evidence>
<dbReference type="GO" id="GO:0030894">
    <property type="term" value="C:replisome"/>
    <property type="evidence" value="ECO:0007669"/>
    <property type="project" value="TreeGrafter"/>
</dbReference>
<dbReference type="PROSITE" id="PS51192">
    <property type="entry name" value="HELICASE_ATP_BIND_1"/>
    <property type="match status" value="1"/>
</dbReference>
<dbReference type="GO" id="GO:0006281">
    <property type="term" value="P:DNA repair"/>
    <property type="evidence" value="ECO:0007669"/>
    <property type="project" value="TreeGrafter"/>
</dbReference>
<dbReference type="InterPro" id="IPR011545">
    <property type="entry name" value="DEAD/DEAH_box_helicase_dom"/>
</dbReference>
<keyword evidence="16" id="KW-1185">Reference proteome</keyword>
<gene>
    <name evidence="15" type="ORF">F1003_11540</name>
</gene>
<reference evidence="15 16" key="1">
    <citation type="submission" date="2019-11" db="EMBL/GenBank/DDBJ databases">
        <title>Winogradskyella ouciana sp. nov., isolated from the hadal seawater of the Mariana Trench.</title>
        <authorList>
            <person name="Liu R."/>
        </authorList>
    </citation>
    <scope>NUCLEOTIDE SEQUENCE [LARGE SCALE GENOMIC DNA]</scope>
    <source>
        <strain evidence="15 16">ZXX205</strain>
    </source>
</reference>
<evidence type="ECO:0000256" key="6">
    <source>
        <dbReference type="ARBA" id="ARBA00022840"/>
    </source>
</evidence>
<comment type="caution">
    <text evidence="15">The sequence shown here is derived from an EMBL/GenBank/DDBJ whole genome shotgun (WGS) entry which is preliminary data.</text>
</comment>
<keyword evidence="4 15" id="KW-0378">Hydrolase</keyword>
<dbReference type="PROSITE" id="PS51194">
    <property type="entry name" value="HELICASE_CTER"/>
    <property type="match status" value="1"/>
</dbReference>
<keyword evidence="7" id="KW-0238">DNA-binding</keyword>
<dbReference type="FunFam" id="3.40.50.300:FF:001389">
    <property type="entry name" value="ATP-dependent DNA helicase RecQ"/>
    <property type="match status" value="1"/>
</dbReference>
<evidence type="ECO:0000313" key="15">
    <source>
        <dbReference type="EMBL" id="MTE27565.1"/>
    </source>
</evidence>
<dbReference type="InterPro" id="IPR036388">
    <property type="entry name" value="WH-like_DNA-bd_sf"/>
</dbReference>
<keyword evidence="3" id="KW-0547">Nucleotide-binding</keyword>
<dbReference type="InterPro" id="IPR014001">
    <property type="entry name" value="Helicase_ATP-bd"/>
</dbReference>
<dbReference type="PANTHER" id="PTHR13710">
    <property type="entry name" value="DNA HELICASE RECQ FAMILY MEMBER"/>
    <property type="match status" value="1"/>
</dbReference>
<sequence length="631" mass="72055">MHPIEVLERYWNYTSFRPLQEDIIDSVLENEDTFALLPTGGGKSICFQVPALIKDGICIVVSPLIALMKDQVNTLKHKGIKAIALTSGMPYNELDTQLDNCIYGNYKFLYLSPERLQQPIVQERIQQMKVNLIAVDEAHCISQWGNDFRPAYKNISTLRQLHPQVNCIALTATAKHNVINDIVDNLDFINPKVFKASFARPNIAYQVIHTDDKLFQLEYILNTYNGASIIYVRNRRATTEINTYLEAKGFSSTFYHGGITNKEKQERLQQWLNGQKQIMVATTAFGMGIDKANVKTVIHFNLPESLESYYQEAGRAGRDGELAHAIILKQHIDEDHLRNQFLSTLPSVDFVKKVYIKLCNYFQIAYGEGENSTHQFDFKTFCSTYQLNASITYNALLVLDRNSIIALTQHFNFRTKIQFLTTNAALFQYLETHLDLNTVVKVLLRTYGGIFDYETKVNLNLVVQKANLSEKGIIEQLKRLEKDEVISLQMANTDSEITLLKPREDDITINPIAKTIEQQHQLKHKQVEAVLNYIKNDSVCKNRQLLAYFGEKTIETCAQCSVCTAKVSHIEKDSKINISNLILKALQAEDLSSRQLLKSINCTEKELLQTLSELMEIKKIKITQANTYTLK</sequence>
<feature type="domain" description="Helicase ATP-binding" evidence="13">
    <location>
        <begin position="24"/>
        <end position="192"/>
    </location>
</feature>
<evidence type="ECO:0000256" key="9">
    <source>
        <dbReference type="ARBA" id="ARBA00034617"/>
    </source>
</evidence>
<proteinExistence type="inferred from homology"/>
<feature type="domain" description="Helicase C-terminal" evidence="14">
    <location>
        <begin position="216"/>
        <end position="362"/>
    </location>
</feature>
<keyword evidence="8" id="KW-0413">Isomerase</keyword>
<evidence type="ECO:0000313" key="16">
    <source>
        <dbReference type="Proteomes" id="UP000447545"/>
    </source>
</evidence>
<evidence type="ECO:0000256" key="1">
    <source>
        <dbReference type="ARBA" id="ARBA00005446"/>
    </source>
</evidence>